<accession>A0AAN9MR59</accession>
<comment type="caution">
    <text evidence="1">The sequence shown here is derived from an EMBL/GenBank/DDBJ whole genome shotgun (WGS) entry which is preliminary data.</text>
</comment>
<gene>
    <name evidence="1" type="ORF">VNO77_01405</name>
</gene>
<name>A0AAN9MR59_CANGL</name>
<reference evidence="1 2" key="1">
    <citation type="submission" date="2024-01" db="EMBL/GenBank/DDBJ databases">
        <title>The genomes of 5 underutilized Papilionoideae crops provide insights into root nodulation and disease resistanc.</title>
        <authorList>
            <person name="Jiang F."/>
        </authorList>
    </citation>
    <scope>NUCLEOTIDE SEQUENCE [LARGE SCALE GENOMIC DNA]</scope>
    <source>
        <strain evidence="1">LVBAO_FW01</strain>
        <tissue evidence="1">Leaves</tissue>
    </source>
</reference>
<dbReference type="Proteomes" id="UP001367508">
    <property type="component" value="Unassembled WGS sequence"/>
</dbReference>
<protein>
    <submittedName>
        <fullName evidence="1">Uncharacterized protein</fullName>
    </submittedName>
</protein>
<sequence length="120" mass="14128">MDPLFYLCLYHKLFDAIGISSEVVTGSYLIGLSIRFVYDDMETRVSLYYSHGTLYITLLQVHLVIYSQLHENFSAAKVEHLHDQREERSNMLVAYYNLTELYLWRLKYAKDATYSLDKNA</sequence>
<dbReference type="EMBL" id="JAYMYQ010000001">
    <property type="protein sequence ID" value="KAK7359445.1"/>
    <property type="molecule type" value="Genomic_DNA"/>
</dbReference>
<proteinExistence type="predicted"/>
<dbReference type="AlphaFoldDB" id="A0AAN9MR59"/>
<evidence type="ECO:0000313" key="1">
    <source>
        <dbReference type="EMBL" id="KAK7359445.1"/>
    </source>
</evidence>
<organism evidence="1 2">
    <name type="scientific">Canavalia gladiata</name>
    <name type="common">Sword bean</name>
    <name type="synonym">Dolichos gladiatus</name>
    <dbReference type="NCBI Taxonomy" id="3824"/>
    <lineage>
        <taxon>Eukaryota</taxon>
        <taxon>Viridiplantae</taxon>
        <taxon>Streptophyta</taxon>
        <taxon>Embryophyta</taxon>
        <taxon>Tracheophyta</taxon>
        <taxon>Spermatophyta</taxon>
        <taxon>Magnoliopsida</taxon>
        <taxon>eudicotyledons</taxon>
        <taxon>Gunneridae</taxon>
        <taxon>Pentapetalae</taxon>
        <taxon>rosids</taxon>
        <taxon>fabids</taxon>
        <taxon>Fabales</taxon>
        <taxon>Fabaceae</taxon>
        <taxon>Papilionoideae</taxon>
        <taxon>50 kb inversion clade</taxon>
        <taxon>NPAAA clade</taxon>
        <taxon>indigoferoid/millettioid clade</taxon>
        <taxon>Phaseoleae</taxon>
        <taxon>Canavalia</taxon>
    </lineage>
</organism>
<evidence type="ECO:0000313" key="2">
    <source>
        <dbReference type="Proteomes" id="UP001367508"/>
    </source>
</evidence>
<keyword evidence="2" id="KW-1185">Reference proteome</keyword>